<dbReference type="InterPro" id="IPR000447">
    <property type="entry name" value="G3P_DH_FAD-dep"/>
</dbReference>
<keyword evidence="3" id="KW-0274">FAD</keyword>
<dbReference type="Gene3D" id="1.10.8.870">
    <property type="entry name" value="Alpha-glycerophosphate oxidase, cap domain"/>
    <property type="match status" value="1"/>
</dbReference>
<dbReference type="GO" id="GO:0004368">
    <property type="term" value="F:glycerol-3-phosphate dehydrogenase (quinone) activity"/>
    <property type="evidence" value="ECO:0007669"/>
    <property type="project" value="InterPro"/>
</dbReference>
<dbReference type="GO" id="GO:0046168">
    <property type="term" value="P:glycerol-3-phosphate catabolic process"/>
    <property type="evidence" value="ECO:0007669"/>
    <property type="project" value="TreeGrafter"/>
</dbReference>
<dbReference type="AlphaFoldDB" id="A0AAT9HJV1"/>
<dbReference type="PANTHER" id="PTHR11985:SF35">
    <property type="entry name" value="ANAEROBIC GLYCEROL-3-PHOSPHATE DEHYDROGENASE SUBUNIT A"/>
    <property type="match status" value="1"/>
</dbReference>
<dbReference type="PROSITE" id="PS00978">
    <property type="entry name" value="FAD_G3PDH_2"/>
    <property type="match status" value="1"/>
</dbReference>
<evidence type="ECO:0000313" key="6">
    <source>
        <dbReference type="EMBL" id="BFO17804.1"/>
    </source>
</evidence>
<keyword evidence="4" id="KW-0560">Oxidoreductase</keyword>
<reference evidence="6" key="1">
    <citation type="submission" date="2024-06" db="EMBL/GenBank/DDBJ databases">
        <authorList>
            <consortium name="consrtm"/>
            <person name="Uemura M."/>
            <person name="Terahara T."/>
        </authorList>
    </citation>
    <scope>NUCLEOTIDE SEQUENCE</scope>
    <source>
        <strain evidence="6">KM77-8</strain>
    </source>
</reference>
<evidence type="ECO:0000256" key="1">
    <source>
        <dbReference type="ARBA" id="ARBA00022630"/>
    </source>
</evidence>
<evidence type="ECO:0000256" key="2">
    <source>
        <dbReference type="ARBA" id="ARBA00022798"/>
    </source>
</evidence>
<feature type="domain" description="Alpha-glycerophosphate oxidase C-terminal" evidence="5">
    <location>
        <begin position="34"/>
        <end position="129"/>
    </location>
</feature>
<dbReference type="Gene3D" id="3.50.50.60">
    <property type="entry name" value="FAD/NAD(P)-binding domain"/>
    <property type="match status" value="1"/>
</dbReference>
<sequence>MTVVGGKLTTYRRMAEDAVDTAVRLRGLPAGPSVTASLPLVGAAPPHVLAGLPAPRRLVGRYGTEATAVHALGARDPRLGEPVVPGHPVTGAELVWALRHEGALDEEDVLDRRTRIGLVPADRETALAAVRAAVEAHGSGQRL</sequence>
<dbReference type="EMBL" id="AP035768">
    <property type="protein sequence ID" value="BFO17804.1"/>
    <property type="molecule type" value="Genomic_DNA"/>
</dbReference>
<dbReference type="InterPro" id="IPR036188">
    <property type="entry name" value="FAD/NAD-bd_sf"/>
</dbReference>
<dbReference type="InterPro" id="IPR038299">
    <property type="entry name" value="DAO_C_sf"/>
</dbReference>
<name>A0AAT9HJV1_9ACTN</name>
<organism evidence="6">
    <name type="scientific">Streptomyces haneummycinicus</name>
    <dbReference type="NCBI Taxonomy" id="3074435"/>
    <lineage>
        <taxon>Bacteria</taxon>
        <taxon>Bacillati</taxon>
        <taxon>Actinomycetota</taxon>
        <taxon>Actinomycetes</taxon>
        <taxon>Kitasatosporales</taxon>
        <taxon>Streptomycetaceae</taxon>
        <taxon>Streptomyces</taxon>
    </lineage>
</organism>
<dbReference type="GO" id="GO:0006071">
    <property type="term" value="P:glycerol metabolic process"/>
    <property type="evidence" value="ECO:0007669"/>
    <property type="project" value="UniProtKB-KW"/>
</dbReference>
<gene>
    <name evidence="6" type="ORF">SHKM778_41920</name>
</gene>
<proteinExistence type="predicted"/>
<keyword evidence="1" id="KW-0285">Flavoprotein</keyword>
<dbReference type="InterPro" id="IPR031656">
    <property type="entry name" value="DAO_C"/>
</dbReference>
<reference evidence="6" key="2">
    <citation type="submission" date="2024-07" db="EMBL/GenBank/DDBJ databases">
        <title>Streptomyces haneummycinica sp. nov., a new antibiotic-producing actinobacterium isolated from marine sediment.</title>
        <authorList>
            <person name="Uemura M."/>
            <person name="Hamada M."/>
            <person name="Hirano S."/>
            <person name="Kobayashi K."/>
            <person name="Ohshiro T."/>
            <person name="Kobayashi T."/>
            <person name="Terahara T."/>
        </authorList>
    </citation>
    <scope>NUCLEOTIDE SEQUENCE</scope>
    <source>
        <strain evidence="6">KM77-8</strain>
    </source>
</reference>
<keyword evidence="2" id="KW-0319">Glycerol metabolism</keyword>
<protein>
    <recommendedName>
        <fullName evidence="5">Alpha-glycerophosphate oxidase C-terminal domain-containing protein</fullName>
    </recommendedName>
</protein>
<evidence type="ECO:0000256" key="3">
    <source>
        <dbReference type="ARBA" id="ARBA00022827"/>
    </source>
</evidence>
<evidence type="ECO:0000259" key="5">
    <source>
        <dbReference type="Pfam" id="PF16901"/>
    </source>
</evidence>
<dbReference type="PANTHER" id="PTHR11985">
    <property type="entry name" value="GLYCEROL-3-PHOSPHATE DEHYDROGENASE"/>
    <property type="match status" value="1"/>
</dbReference>
<evidence type="ECO:0000256" key="4">
    <source>
        <dbReference type="ARBA" id="ARBA00023002"/>
    </source>
</evidence>
<accession>A0AAT9HJV1</accession>
<dbReference type="Pfam" id="PF16901">
    <property type="entry name" value="DAO_C"/>
    <property type="match status" value="1"/>
</dbReference>